<dbReference type="EMBL" id="CP017599">
    <property type="protein sequence ID" value="AOX00223.1"/>
    <property type="molecule type" value="Genomic_DNA"/>
</dbReference>
<dbReference type="InterPro" id="IPR010328">
    <property type="entry name" value="DUF928"/>
</dbReference>
<protein>
    <recommendedName>
        <fullName evidence="3">DUF928 domain-containing protein</fullName>
    </recommendedName>
</protein>
<evidence type="ECO:0000313" key="2">
    <source>
        <dbReference type="Proteomes" id="UP000177870"/>
    </source>
</evidence>
<dbReference type="OrthoDB" id="536034at2"/>
<dbReference type="Proteomes" id="UP000177870">
    <property type="component" value="Chromosome"/>
</dbReference>
<evidence type="ECO:0000313" key="1">
    <source>
        <dbReference type="EMBL" id="AOX00223.1"/>
    </source>
</evidence>
<dbReference type="RefSeq" id="WP_070392688.1">
    <property type="nucleotide sequence ID" value="NZ_CP017599.1"/>
</dbReference>
<organism evidence="1 2">
    <name type="scientific">Moorena producens PAL-8-15-08-1</name>
    <dbReference type="NCBI Taxonomy" id="1458985"/>
    <lineage>
        <taxon>Bacteria</taxon>
        <taxon>Bacillati</taxon>
        <taxon>Cyanobacteriota</taxon>
        <taxon>Cyanophyceae</taxon>
        <taxon>Coleofasciculales</taxon>
        <taxon>Coleofasciculaceae</taxon>
        <taxon>Moorena</taxon>
    </lineage>
</organism>
<name>A0A1D8TRP0_9CYAN</name>
<accession>A0A1D8TRP0</accession>
<gene>
    <name evidence="1" type="ORF">BJP34_12865</name>
</gene>
<dbReference type="STRING" id="1458985.BJP34_12865"/>
<proteinExistence type="predicted"/>
<evidence type="ECO:0008006" key="3">
    <source>
        <dbReference type="Google" id="ProtNLM"/>
    </source>
</evidence>
<sequence length="266" mass="30215">MNRNKFRLQKVIIALTLSWLFSFESHIVKAIEAIEPLTNLLKQGENTLTPIAELPVPVKLELTLPPKGAPGKRKGAGSRNDCPFEEFIALVPGTNFGLTTSERPTFWFYVSSSQSRRWQAQFWLQDKEGNQVYQETFRLQNTPGIVKITLPETVSPLVVEDLYRWHFSVICNGTGRLKDDFVYGGVERISITSDLEKQLEGKNPRKRIAVYAQQGLWFDALTSLAELRLANPEDKSLDQDWMELLQQVGLEEIDSKPLVDCCTAEN</sequence>
<dbReference type="KEGG" id="mpro:BJP34_12865"/>
<reference evidence="2" key="1">
    <citation type="submission" date="2016-10" db="EMBL/GenBank/DDBJ databases">
        <title>Comparative genomics uncovers the prolific and rare metabolic potential of the cyanobacterial genus Moorea.</title>
        <authorList>
            <person name="Leao T."/>
            <person name="Castelao G."/>
            <person name="Korobeynikov A."/>
            <person name="Monroe E.A."/>
            <person name="Podell S."/>
            <person name="Glukhov E."/>
            <person name="Allen E."/>
            <person name="Gerwick W.H."/>
            <person name="Gerwick L."/>
        </authorList>
    </citation>
    <scope>NUCLEOTIDE SEQUENCE [LARGE SCALE GENOMIC DNA]</scope>
    <source>
        <strain evidence="2">PAL-8-15-08-1</strain>
    </source>
</reference>
<dbReference type="AlphaFoldDB" id="A0A1D8TRP0"/>
<dbReference type="Pfam" id="PF06051">
    <property type="entry name" value="DUF928"/>
    <property type="match status" value="1"/>
</dbReference>